<comment type="caution">
    <text evidence="1">The sequence shown here is derived from an EMBL/GenBank/DDBJ whole genome shotgun (WGS) entry which is preliminary data.</text>
</comment>
<evidence type="ECO:0000313" key="2">
    <source>
        <dbReference type="Proteomes" id="UP000036338"/>
    </source>
</evidence>
<gene>
    <name evidence="1" type="ORF">VL15_21880</name>
</gene>
<dbReference type="EMBL" id="LDWR01000041">
    <property type="protein sequence ID" value="KML53864.1"/>
    <property type="molecule type" value="Genomic_DNA"/>
</dbReference>
<evidence type="ECO:0000313" key="1">
    <source>
        <dbReference type="EMBL" id="KML53864.1"/>
    </source>
</evidence>
<reference evidence="1 2" key="1">
    <citation type="submission" date="2015-05" db="EMBL/GenBank/DDBJ databases">
        <title>Draft genome of Burkholderia cepacia LK29.</title>
        <authorList>
            <person name="Chan X.Y."/>
        </authorList>
    </citation>
    <scope>NUCLEOTIDE SEQUENCE [LARGE SCALE GENOMIC DNA]</scope>
    <source>
        <strain evidence="1 2">LK29</strain>
    </source>
</reference>
<protein>
    <submittedName>
        <fullName evidence="1">Uncharacterized protein</fullName>
    </submittedName>
</protein>
<accession>A0A0J5WGR5</accession>
<proteinExistence type="predicted"/>
<sequence>MGRYAGTPFSLALARGVEDRLLDHAFLRSTKQPEVLCVLLLDRREQLGTKCLHIRAGFLRVAQCLREAIERSRYVDVPHQAADIEARSRGDRAPVRLARSSLLQGLAELGFDSDEPINGGDAVDGVAALSTDVNERILVAPAAEARACRP</sequence>
<organism evidence="1 2">
    <name type="scientific">Burkholderia cepacia</name>
    <name type="common">Pseudomonas cepacia</name>
    <dbReference type="NCBI Taxonomy" id="292"/>
    <lineage>
        <taxon>Bacteria</taxon>
        <taxon>Pseudomonadati</taxon>
        <taxon>Pseudomonadota</taxon>
        <taxon>Betaproteobacteria</taxon>
        <taxon>Burkholderiales</taxon>
        <taxon>Burkholderiaceae</taxon>
        <taxon>Burkholderia</taxon>
        <taxon>Burkholderia cepacia complex</taxon>
    </lineage>
</organism>
<dbReference type="PATRIC" id="fig|292.27.peg.4687"/>
<dbReference type="AlphaFoldDB" id="A0A0J5WGR5"/>
<dbReference type="Proteomes" id="UP000036338">
    <property type="component" value="Unassembled WGS sequence"/>
</dbReference>
<name>A0A0J5WGR5_BURCE</name>